<evidence type="ECO:0000313" key="2">
    <source>
        <dbReference type="Proteomes" id="UP001732700"/>
    </source>
</evidence>
<protein>
    <submittedName>
        <fullName evidence="1">Uncharacterized protein</fullName>
    </submittedName>
</protein>
<proteinExistence type="predicted"/>
<keyword evidence="2" id="KW-1185">Reference proteome</keyword>
<dbReference type="EnsemblPlants" id="AVESA.00010b.r2.7CG0677200.1">
    <property type="protein sequence ID" value="AVESA.00010b.r2.7CG0677200.1.CDS.1"/>
    <property type="gene ID" value="AVESA.00010b.r2.7CG0677200"/>
</dbReference>
<sequence>MVPDSLAPTFSVPLLPISSKPDAVFGVQRPAPPGFFHDLQRPVAVPAAELRIDWASMPGQAASPSWRVISAAAPHPPLSAPRTDELEGGWIPVRPRHWWRQCSAQQHSWRIPNSRSPFLPAFNTKEKRGDQIKLWKRECFRCFSEGHIAQFCRDPIRCRYCRKQGHIERYCRRRQRDREAARLKLAELPPPPPPPPIAASRPSTTPPPPPPPPPPLVQLPLFPAAGAMPRIGDPSLRPEEGHLVIDSDTGIQQAAEGLANHAAVIRLGGSRPRANASDIAKIIAKRAKLDIKLLRVVPYYPEDFFATFTYGHHRDLVANQGRFNDDGLNIHVHRWNKLAHADAAALNFHVHLFLEGVPFQAWNGDVVNKLIGKNAIMHYFDVATTQREDASAMSLWAWCASPSDLPKVMWLTILDGQVPSFDVSDTPVLQGKKGLTSRVLVHLEMYEDFAPDIDGRPPRHPNRESFDFRLGVVDGESEVRDRNSRPPPRGGGHHRSDNDRDRDRHGDDDNRRGRGGDRQQSWVGRLFRSRSRANEDRGRGDGGSERHDRRDNGRRDDRRQRCLTAPSGPDHRRVNDKLVQCLSDGSVIPASGLRRKNRAPSPASRRSSKVAPGGARSGRSVSRGLQPGEQRAWRLASVVCMGADGYPIQAPQQPRSAPGSSASPPPTSTPRSSRLSCARAINFSPAAASPASPPAFGTPGDNLDFPATPAANVAFSSGIVSSPAAFTPVHGMAGSPRRTPCSHVQHPMLVSDIVVDPLFAHRAAPLLPAPRPPSPRPTPPVARRKTLAGVSGFNVQRSSARLKKKGGGKTPMAVLAEKLLCKRLGILKEGEMLTEIAILKFVQLFQGKLSDIAVDALRALFRLDCDLATAVEEALLAHGGHAVLDQEEDELPLMPGDAAGSFSADAAGNLQNVVHVT</sequence>
<evidence type="ECO:0000313" key="1">
    <source>
        <dbReference type="EnsemblPlants" id="AVESA.00010b.r2.7CG0677200.1.CDS.1"/>
    </source>
</evidence>
<reference evidence="1" key="2">
    <citation type="submission" date="2025-09" db="UniProtKB">
        <authorList>
            <consortium name="EnsemblPlants"/>
        </authorList>
    </citation>
    <scope>IDENTIFICATION</scope>
</reference>
<reference evidence="1" key="1">
    <citation type="submission" date="2021-05" db="EMBL/GenBank/DDBJ databases">
        <authorList>
            <person name="Scholz U."/>
            <person name="Mascher M."/>
            <person name="Fiebig A."/>
        </authorList>
    </citation>
    <scope>NUCLEOTIDE SEQUENCE [LARGE SCALE GENOMIC DNA]</scope>
</reference>
<name>A0ACD6A2N9_AVESA</name>
<dbReference type="Proteomes" id="UP001732700">
    <property type="component" value="Chromosome 7C"/>
</dbReference>
<accession>A0ACD6A2N9</accession>
<organism evidence="1 2">
    <name type="scientific">Avena sativa</name>
    <name type="common">Oat</name>
    <dbReference type="NCBI Taxonomy" id="4498"/>
    <lineage>
        <taxon>Eukaryota</taxon>
        <taxon>Viridiplantae</taxon>
        <taxon>Streptophyta</taxon>
        <taxon>Embryophyta</taxon>
        <taxon>Tracheophyta</taxon>
        <taxon>Spermatophyta</taxon>
        <taxon>Magnoliopsida</taxon>
        <taxon>Liliopsida</taxon>
        <taxon>Poales</taxon>
        <taxon>Poaceae</taxon>
        <taxon>BOP clade</taxon>
        <taxon>Pooideae</taxon>
        <taxon>Poodae</taxon>
        <taxon>Poeae</taxon>
        <taxon>Poeae Chloroplast Group 1 (Aveneae type)</taxon>
        <taxon>Aveninae</taxon>
        <taxon>Avena</taxon>
    </lineage>
</organism>